<dbReference type="GO" id="GO:0005921">
    <property type="term" value="C:gap junction"/>
    <property type="evidence" value="ECO:0007669"/>
    <property type="project" value="UniProtKB-SubCell"/>
</dbReference>
<comment type="subcellular location">
    <subcellularLocation>
        <location evidence="1">Cell junction</location>
        <location evidence="1">Gap junction</location>
    </subcellularLocation>
    <subcellularLocation>
        <location evidence="2">Cell membrane</location>
        <topology evidence="2">Multi-pass membrane protein</topology>
    </subcellularLocation>
</comment>
<keyword evidence="8 12" id="KW-1133">Transmembrane helix</keyword>
<dbReference type="EMBL" id="CATQJA010001135">
    <property type="protein sequence ID" value="CAJ0565925.1"/>
    <property type="molecule type" value="Genomic_DNA"/>
</dbReference>
<keyword evidence="9" id="KW-0406">Ion transport</keyword>
<feature type="transmembrane region" description="Helical" evidence="12">
    <location>
        <begin position="98"/>
        <end position="122"/>
    </location>
</feature>
<evidence type="ECO:0000256" key="12">
    <source>
        <dbReference type="SAM" id="Phobius"/>
    </source>
</evidence>
<protein>
    <recommendedName>
        <fullName evidence="15">Innexin</fullName>
    </recommendedName>
</protein>
<evidence type="ECO:0000313" key="14">
    <source>
        <dbReference type="Proteomes" id="UP001177023"/>
    </source>
</evidence>
<evidence type="ECO:0000256" key="2">
    <source>
        <dbReference type="ARBA" id="ARBA00004651"/>
    </source>
</evidence>
<feature type="transmembrane region" description="Helical" evidence="12">
    <location>
        <begin position="162"/>
        <end position="184"/>
    </location>
</feature>
<evidence type="ECO:0000256" key="9">
    <source>
        <dbReference type="ARBA" id="ARBA00023065"/>
    </source>
</evidence>
<keyword evidence="14" id="KW-1185">Reference proteome</keyword>
<gene>
    <name evidence="13" type="ORF">MSPICULIGERA_LOCUS4547</name>
</gene>
<keyword evidence="7" id="KW-0965">Cell junction</keyword>
<feature type="non-terminal residue" evidence="13">
    <location>
        <position position="1"/>
    </location>
</feature>
<dbReference type="Pfam" id="PF00876">
    <property type="entry name" value="Innexin"/>
    <property type="match status" value="1"/>
</dbReference>
<proteinExistence type="predicted"/>
<evidence type="ECO:0008006" key="15">
    <source>
        <dbReference type="Google" id="ProtNLM"/>
    </source>
</evidence>
<evidence type="ECO:0000256" key="8">
    <source>
        <dbReference type="ARBA" id="ARBA00022989"/>
    </source>
</evidence>
<name>A0AA36CD35_9BILA</name>
<keyword evidence="11" id="KW-0407">Ion channel</keyword>
<keyword evidence="6" id="KW-0303">Gap junction</keyword>
<keyword evidence="5 12" id="KW-0812">Transmembrane</keyword>
<evidence type="ECO:0000256" key="10">
    <source>
        <dbReference type="ARBA" id="ARBA00023136"/>
    </source>
</evidence>
<dbReference type="PANTHER" id="PTHR11893:SF20">
    <property type="entry name" value="INNEXIN-3"/>
    <property type="match status" value="1"/>
</dbReference>
<dbReference type="PANTHER" id="PTHR11893">
    <property type="entry name" value="INNEXIN"/>
    <property type="match status" value="1"/>
</dbReference>
<accession>A0AA36CD35</accession>
<sequence>MAALFNIRDPRLVASHPSNSLENLEDGALRSAIGQIPLRRPGPCSGRSDRASRRYHRLEGLGLGRVEEQPLFSLPVTCITRLKTGLLCRDYLSNTLTWLYIVMKCLYVVNIVAQLCLLNRFLGTQHHLFWGFNVFRGLLQGTLATYTVQCAALNMLNEKLFVLMWAMLCPSAPITTLNAIYALVKAALPRNGTVNKWLKHGPVYELGQVRRFASEGLQGDGMLVLGFVENHAGLGVTREVTGKLMAEFSAAIQQGTAEMTPLLPDVVKDPLPARAPPRRQRVLAN</sequence>
<evidence type="ECO:0000313" key="13">
    <source>
        <dbReference type="EMBL" id="CAJ0565925.1"/>
    </source>
</evidence>
<dbReference type="GO" id="GO:0005886">
    <property type="term" value="C:plasma membrane"/>
    <property type="evidence" value="ECO:0007669"/>
    <property type="project" value="UniProtKB-SubCell"/>
</dbReference>
<dbReference type="GO" id="GO:0034220">
    <property type="term" value="P:monoatomic ion transmembrane transport"/>
    <property type="evidence" value="ECO:0007669"/>
    <property type="project" value="UniProtKB-KW"/>
</dbReference>
<evidence type="ECO:0000256" key="6">
    <source>
        <dbReference type="ARBA" id="ARBA00022868"/>
    </source>
</evidence>
<evidence type="ECO:0000256" key="4">
    <source>
        <dbReference type="ARBA" id="ARBA00022475"/>
    </source>
</evidence>
<evidence type="ECO:0000256" key="11">
    <source>
        <dbReference type="ARBA" id="ARBA00023303"/>
    </source>
</evidence>
<comment type="caution">
    <text evidence="13">The sequence shown here is derived from an EMBL/GenBank/DDBJ whole genome shotgun (WGS) entry which is preliminary data.</text>
</comment>
<organism evidence="13 14">
    <name type="scientific">Mesorhabditis spiculigera</name>
    <dbReference type="NCBI Taxonomy" id="96644"/>
    <lineage>
        <taxon>Eukaryota</taxon>
        <taxon>Metazoa</taxon>
        <taxon>Ecdysozoa</taxon>
        <taxon>Nematoda</taxon>
        <taxon>Chromadorea</taxon>
        <taxon>Rhabditida</taxon>
        <taxon>Rhabditina</taxon>
        <taxon>Rhabditomorpha</taxon>
        <taxon>Rhabditoidea</taxon>
        <taxon>Rhabditidae</taxon>
        <taxon>Mesorhabditinae</taxon>
        <taxon>Mesorhabditis</taxon>
    </lineage>
</organism>
<dbReference type="Proteomes" id="UP001177023">
    <property type="component" value="Unassembled WGS sequence"/>
</dbReference>
<evidence type="ECO:0000256" key="7">
    <source>
        <dbReference type="ARBA" id="ARBA00022949"/>
    </source>
</evidence>
<evidence type="ECO:0000256" key="3">
    <source>
        <dbReference type="ARBA" id="ARBA00022448"/>
    </source>
</evidence>
<dbReference type="GO" id="GO:0005243">
    <property type="term" value="F:gap junction channel activity"/>
    <property type="evidence" value="ECO:0007669"/>
    <property type="project" value="TreeGrafter"/>
</dbReference>
<dbReference type="InterPro" id="IPR000990">
    <property type="entry name" value="Innexin"/>
</dbReference>
<dbReference type="AlphaFoldDB" id="A0AA36CD35"/>
<keyword evidence="4" id="KW-1003">Cell membrane</keyword>
<evidence type="ECO:0000256" key="1">
    <source>
        <dbReference type="ARBA" id="ARBA00004610"/>
    </source>
</evidence>
<keyword evidence="10 12" id="KW-0472">Membrane</keyword>
<keyword evidence="3" id="KW-0813">Transport</keyword>
<reference evidence="13" key="1">
    <citation type="submission" date="2023-06" db="EMBL/GenBank/DDBJ databases">
        <authorList>
            <person name="Delattre M."/>
        </authorList>
    </citation>
    <scope>NUCLEOTIDE SEQUENCE</scope>
    <source>
        <strain evidence="13">AF72</strain>
    </source>
</reference>
<evidence type="ECO:0000256" key="5">
    <source>
        <dbReference type="ARBA" id="ARBA00022692"/>
    </source>
</evidence>